<evidence type="ECO:0000256" key="1">
    <source>
        <dbReference type="SAM" id="MobiDB-lite"/>
    </source>
</evidence>
<evidence type="ECO:0000313" key="5">
    <source>
        <dbReference type="EMBL" id="CUV61455.1"/>
    </source>
</evidence>
<gene>
    <name evidence="2" type="ORF">PSS4_v1_290012</name>
    <name evidence="5" type="ORF">RD1301_v1_1530008</name>
    <name evidence="4" type="ORF">RUN215_v1_170011</name>
    <name evidence="3" type="ORF">TO10_v1_1420005</name>
</gene>
<evidence type="ECO:0000313" key="4">
    <source>
        <dbReference type="EMBL" id="CUV53650.1"/>
    </source>
</evidence>
<dbReference type="EMBL" id="LN899827">
    <property type="protein sequence ID" value="CUV48002.1"/>
    <property type="molecule type" value="Genomic_DNA"/>
</dbReference>
<organism evidence="4">
    <name type="scientific">Ralstonia solanacearum</name>
    <name type="common">Pseudomonas solanacearum</name>
    <dbReference type="NCBI Taxonomy" id="305"/>
    <lineage>
        <taxon>Bacteria</taxon>
        <taxon>Pseudomonadati</taxon>
        <taxon>Pseudomonadota</taxon>
        <taxon>Betaproteobacteria</taxon>
        <taxon>Burkholderiales</taxon>
        <taxon>Burkholderiaceae</taxon>
        <taxon>Ralstonia</taxon>
        <taxon>Ralstonia solanacearum species complex</taxon>
    </lineage>
</organism>
<dbReference type="EMBL" id="LN899820">
    <property type="protein sequence ID" value="CUV53650.1"/>
    <property type="molecule type" value="Genomic_DNA"/>
</dbReference>
<protein>
    <submittedName>
        <fullName evidence="4">Uncharacterized protein</fullName>
    </submittedName>
</protein>
<evidence type="ECO:0000313" key="2">
    <source>
        <dbReference type="EMBL" id="CUV17275.1"/>
    </source>
</evidence>
<dbReference type="AlphaFoldDB" id="A0A0S4WQ11"/>
<feature type="region of interest" description="Disordered" evidence="1">
    <location>
        <begin position="1"/>
        <end position="21"/>
    </location>
</feature>
<reference evidence="4" key="1">
    <citation type="submission" date="2015-10" db="EMBL/GenBank/DDBJ databases">
        <authorList>
            <person name="Gilbert D.G."/>
        </authorList>
    </citation>
    <scope>NUCLEOTIDE SEQUENCE</scope>
    <source>
        <strain evidence="4">Phyl III-seqv23</strain>
    </source>
</reference>
<proteinExistence type="predicted"/>
<name>A0A0S4WQ11_RALSL</name>
<evidence type="ECO:0000313" key="3">
    <source>
        <dbReference type="EMBL" id="CUV48002.1"/>
    </source>
</evidence>
<dbReference type="EMBL" id="LN899821">
    <property type="protein sequence ID" value="CUV17275.1"/>
    <property type="molecule type" value="Genomic_DNA"/>
</dbReference>
<accession>A0A0S4WQ11</accession>
<dbReference type="EMBL" id="LN899822">
    <property type="protein sequence ID" value="CUV61455.1"/>
    <property type="molecule type" value="Genomic_DNA"/>
</dbReference>
<sequence>MCPLECAPMSEQRNASPSHPQDAVYMPDGVRIDNPDGGYTVTNPNGVSVDYQPDGSIEGQIPVIRALCVQDIAKVVRHDIARVFDTVSHTLHFEGGGVLSYMHASNGRGYEFSGHNVFVQADKDGCVIVHGTCME</sequence>